<accession>A0ACB8R5G5</accession>
<proteinExistence type="predicted"/>
<name>A0ACB8R5G5_9AGAM</name>
<sequence length="604" mass="65576">MPIIDAGQLFETSIDYLIVGGGTSGLAVAARLSEDPKVTVAVIEAGDYHKGVPEVDLPGLATRAFGNPKFDWAFCSTPQVHANNREVFQARGKGLGGSSMLHLMVMSQGSKADFDALEALGNPGWNWEEILRYTKRSETLVPLTDPALASVYRATLNERYHGTDGPILKSFSPWYSPLQTPVFEALAELGVPINPDPASGVNVGTSTGLGTVDPSTATRSYAASGYYEPNSTRKNLVILTNALVSKLVFENDDSGRLPRAIGADFIVNGRLFELRGVRKEVILSAGSFQTPALLELSGIGNPKLLKKHGIPVVVDLPGVGENLQDHTLTFSVMEVDSTLDSLDALYEPEFLADQMEKYQEQKGMLSSVVCQTFSYVPASTFESPETIKRWQEDTTTAESVSIPSLQKQYDIMRPWISDGQQAQVELLGLPGHMFTPLSTAKPGKRYYTFGITLMHPLSRGSVHITSPDPEKPPAIDPNYFAHHVDLEMLTDGLKFSLQLFDTEPMKSATIAPVMPSRDIIEQGEHALREYVKDTVGPEFHPLGTAAMLPRSDGGVVDPELKVYGTANLRVVDCSILPLEISAHLQSVAYAIGEKAADIIKATTT</sequence>
<reference evidence="1" key="2">
    <citation type="journal article" date="2022" name="New Phytol.">
        <title>Evolutionary transition to the ectomycorrhizal habit in the genomes of a hyperdiverse lineage of mushroom-forming fungi.</title>
        <authorList>
            <person name="Looney B."/>
            <person name="Miyauchi S."/>
            <person name="Morin E."/>
            <person name="Drula E."/>
            <person name="Courty P.E."/>
            <person name="Kohler A."/>
            <person name="Kuo A."/>
            <person name="LaButti K."/>
            <person name="Pangilinan J."/>
            <person name="Lipzen A."/>
            <person name="Riley R."/>
            <person name="Andreopoulos W."/>
            <person name="He G."/>
            <person name="Johnson J."/>
            <person name="Nolan M."/>
            <person name="Tritt A."/>
            <person name="Barry K.W."/>
            <person name="Grigoriev I.V."/>
            <person name="Nagy L.G."/>
            <person name="Hibbett D."/>
            <person name="Henrissat B."/>
            <person name="Matheny P.B."/>
            <person name="Labbe J."/>
            <person name="Martin F.M."/>
        </authorList>
    </citation>
    <scope>NUCLEOTIDE SEQUENCE</scope>
    <source>
        <strain evidence="1">FP105234-sp</strain>
    </source>
</reference>
<comment type="caution">
    <text evidence="1">The sequence shown here is derived from an EMBL/GenBank/DDBJ whole genome shotgun (WGS) entry which is preliminary data.</text>
</comment>
<keyword evidence="2" id="KW-1185">Reference proteome</keyword>
<organism evidence="1 2">
    <name type="scientific">Auriscalpium vulgare</name>
    <dbReference type="NCBI Taxonomy" id="40419"/>
    <lineage>
        <taxon>Eukaryota</taxon>
        <taxon>Fungi</taxon>
        <taxon>Dikarya</taxon>
        <taxon>Basidiomycota</taxon>
        <taxon>Agaricomycotina</taxon>
        <taxon>Agaricomycetes</taxon>
        <taxon>Russulales</taxon>
        <taxon>Auriscalpiaceae</taxon>
        <taxon>Auriscalpium</taxon>
    </lineage>
</organism>
<evidence type="ECO:0000313" key="2">
    <source>
        <dbReference type="Proteomes" id="UP000814033"/>
    </source>
</evidence>
<dbReference type="Proteomes" id="UP000814033">
    <property type="component" value="Unassembled WGS sequence"/>
</dbReference>
<protein>
    <submittedName>
        <fullName evidence="1">GMC oxidoreductase</fullName>
    </submittedName>
</protein>
<dbReference type="EMBL" id="MU276374">
    <property type="protein sequence ID" value="KAI0039000.1"/>
    <property type="molecule type" value="Genomic_DNA"/>
</dbReference>
<reference evidence="1" key="1">
    <citation type="submission" date="2021-02" db="EMBL/GenBank/DDBJ databases">
        <authorList>
            <consortium name="DOE Joint Genome Institute"/>
            <person name="Ahrendt S."/>
            <person name="Looney B.P."/>
            <person name="Miyauchi S."/>
            <person name="Morin E."/>
            <person name="Drula E."/>
            <person name="Courty P.E."/>
            <person name="Chicoki N."/>
            <person name="Fauchery L."/>
            <person name="Kohler A."/>
            <person name="Kuo A."/>
            <person name="Labutti K."/>
            <person name="Pangilinan J."/>
            <person name="Lipzen A."/>
            <person name="Riley R."/>
            <person name="Andreopoulos W."/>
            <person name="He G."/>
            <person name="Johnson J."/>
            <person name="Barry K.W."/>
            <person name="Grigoriev I.V."/>
            <person name="Nagy L."/>
            <person name="Hibbett D."/>
            <person name="Henrissat B."/>
            <person name="Matheny P.B."/>
            <person name="Labbe J."/>
            <person name="Martin F."/>
        </authorList>
    </citation>
    <scope>NUCLEOTIDE SEQUENCE</scope>
    <source>
        <strain evidence="1">FP105234-sp</strain>
    </source>
</reference>
<gene>
    <name evidence="1" type="ORF">FA95DRAFT_1567413</name>
</gene>
<evidence type="ECO:0000313" key="1">
    <source>
        <dbReference type="EMBL" id="KAI0039000.1"/>
    </source>
</evidence>